<dbReference type="EMBL" id="FNFE01000008">
    <property type="protein sequence ID" value="SDK90291.1"/>
    <property type="molecule type" value="Genomic_DNA"/>
</dbReference>
<organism evidence="2 3">
    <name type="scientific">Natronorubrum texcoconense</name>
    <dbReference type="NCBI Taxonomy" id="1095776"/>
    <lineage>
        <taxon>Archaea</taxon>
        <taxon>Methanobacteriati</taxon>
        <taxon>Methanobacteriota</taxon>
        <taxon>Stenosarchaea group</taxon>
        <taxon>Halobacteria</taxon>
        <taxon>Halobacteriales</taxon>
        <taxon>Natrialbaceae</taxon>
        <taxon>Natronorubrum</taxon>
    </lineage>
</organism>
<keyword evidence="1" id="KW-1133">Transmembrane helix</keyword>
<name>A0A1G9FPG9_9EURY</name>
<dbReference type="STRING" id="1095776.SAMN04515672_4227"/>
<dbReference type="InterPro" id="IPR055707">
    <property type="entry name" value="DUF7283"/>
</dbReference>
<dbReference type="OrthoDB" id="157493at2157"/>
<evidence type="ECO:0000313" key="2">
    <source>
        <dbReference type="EMBL" id="SDK90291.1"/>
    </source>
</evidence>
<keyword evidence="1" id="KW-0812">Transmembrane</keyword>
<protein>
    <submittedName>
        <fullName evidence="2">Uncharacterized protein</fullName>
    </submittedName>
</protein>
<proteinExistence type="predicted"/>
<evidence type="ECO:0000256" key="1">
    <source>
        <dbReference type="SAM" id="Phobius"/>
    </source>
</evidence>
<keyword evidence="3" id="KW-1185">Reference proteome</keyword>
<evidence type="ECO:0000313" key="3">
    <source>
        <dbReference type="Proteomes" id="UP000198882"/>
    </source>
</evidence>
<sequence>MDWETPADAWYVWLAVSIVSVGLAGLVLGLPTGPPPDANQAANTIDRVAGTTHDASATYGHDAAEVKFEGPTVSLRNEHGTARSSLAYGTVVPVVGNERLEAVARGASLESAYGDAVETDRQDVEGEFLADLVEAHEESDGEWNLADGELAVRTLEVEAEAGTTVETAGSIDRAENVSRSFESTAATEATVRYTAASGAEIEVVLTGFEYAGHGNRDFDDVEHGGDNELLVTKSETDTADGSQTDFEVPILSETGENQNAFVYPIAVGVYTDGSLECEGRLESSHGFADICEGGSITADIASDAAEIAQDAQSGEYRVTLVTA</sequence>
<keyword evidence="1" id="KW-0472">Membrane</keyword>
<dbReference type="RefSeq" id="WP_090311463.1">
    <property type="nucleotide sequence ID" value="NZ_FNFE01000008.1"/>
</dbReference>
<accession>A0A1G9FPG9</accession>
<feature type="transmembrane region" description="Helical" evidence="1">
    <location>
        <begin position="12"/>
        <end position="30"/>
    </location>
</feature>
<dbReference type="Pfam" id="PF23954">
    <property type="entry name" value="DUF7283"/>
    <property type="match status" value="1"/>
</dbReference>
<dbReference type="AlphaFoldDB" id="A0A1G9FPG9"/>
<dbReference type="Proteomes" id="UP000198882">
    <property type="component" value="Unassembled WGS sequence"/>
</dbReference>
<gene>
    <name evidence="2" type="ORF">SAMN04515672_4227</name>
</gene>
<reference evidence="3" key="1">
    <citation type="submission" date="2016-10" db="EMBL/GenBank/DDBJ databases">
        <authorList>
            <person name="Varghese N."/>
            <person name="Submissions S."/>
        </authorList>
    </citation>
    <scope>NUCLEOTIDE SEQUENCE [LARGE SCALE GENOMIC DNA]</scope>
    <source>
        <strain evidence="3">B4,CECT 8067,JCM 17497</strain>
    </source>
</reference>